<dbReference type="PANTHER" id="PTHR36507:SF1">
    <property type="entry name" value="BLL1555 PROTEIN"/>
    <property type="match status" value="1"/>
</dbReference>
<organism evidence="4 5">
    <name type="scientific">Phycicoccus flavus</name>
    <dbReference type="NCBI Taxonomy" id="2502783"/>
    <lineage>
        <taxon>Bacteria</taxon>
        <taxon>Bacillati</taxon>
        <taxon>Actinomycetota</taxon>
        <taxon>Actinomycetes</taxon>
        <taxon>Micrococcales</taxon>
        <taxon>Intrasporangiaceae</taxon>
        <taxon>Phycicoccus</taxon>
    </lineage>
</organism>
<evidence type="ECO:0000256" key="2">
    <source>
        <dbReference type="SAM" id="SignalP"/>
    </source>
</evidence>
<dbReference type="PROSITE" id="PS51257">
    <property type="entry name" value="PROKAR_LIPOPROTEIN"/>
    <property type="match status" value="1"/>
</dbReference>
<proteinExistence type="predicted"/>
<dbReference type="Gene3D" id="2.60.40.420">
    <property type="entry name" value="Cupredoxins - blue copper proteins"/>
    <property type="match status" value="1"/>
</dbReference>
<dbReference type="InterPro" id="IPR052721">
    <property type="entry name" value="ET_Amicyanin"/>
</dbReference>
<sequence>MTRKIALLALLPAVALGLSACGSSNPDAGASPASSASSPSASSTPSGSSSDPSGEASPSTSPSEKAAPAVITIADFAYKTPASVAPGTKISIKNQDSVAHTVTSEAGGFDVKVDPGGTATMTAPNKPGTYEITCDFHANMSGKLVVE</sequence>
<dbReference type="Proteomes" id="UP000287866">
    <property type="component" value="Unassembled WGS sequence"/>
</dbReference>
<feature type="domain" description="EfeO-type cupredoxin-like" evidence="3">
    <location>
        <begin position="61"/>
        <end position="146"/>
    </location>
</feature>
<keyword evidence="2" id="KW-0732">Signal</keyword>
<accession>A0A8T6R920</accession>
<evidence type="ECO:0000313" key="4">
    <source>
        <dbReference type="EMBL" id="NHA68711.1"/>
    </source>
</evidence>
<dbReference type="PANTHER" id="PTHR36507">
    <property type="entry name" value="BLL1555 PROTEIN"/>
    <property type="match status" value="1"/>
</dbReference>
<dbReference type="AlphaFoldDB" id="A0A8T6R920"/>
<dbReference type="InterPro" id="IPR028096">
    <property type="entry name" value="EfeO_Cupredoxin"/>
</dbReference>
<feature type="signal peptide" evidence="2">
    <location>
        <begin position="1"/>
        <end position="20"/>
    </location>
</feature>
<gene>
    <name evidence="4" type="ORF">EPD83_011715</name>
</gene>
<dbReference type="InterPro" id="IPR008972">
    <property type="entry name" value="Cupredoxin"/>
</dbReference>
<dbReference type="EMBL" id="SAYU02000036">
    <property type="protein sequence ID" value="NHA68711.1"/>
    <property type="molecule type" value="Genomic_DNA"/>
</dbReference>
<evidence type="ECO:0000259" key="3">
    <source>
        <dbReference type="Pfam" id="PF13473"/>
    </source>
</evidence>
<dbReference type="Pfam" id="PF13473">
    <property type="entry name" value="Cupredoxin_1"/>
    <property type="match status" value="1"/>
</dbReference>
<evidence type="ECO:0000256" key="1">
    <source>
        <dbReference type="SAM" id="MobiDB-lite"/>
    </source>
</evidence>
<feature type="compositionally biased region" description="Low complexity" evidence="1">
    <location>
        <begin position="22"/>
        <end position="61"/>
    </location>
</feature>
<dbReference type="SUPFAM" id="SSF49503">
    <property type="entry name" value="Cupredoxins"/>
    <property type="match status" value="1"/>
</dbReference>
<dbReference type="RefSeq" id="WP_165566609.1">
    <property type="nucleotide sequence ID" value="NZ_SAYU02000036.1"/>
</dbReference>
<protein>
    <submittedName>
        <fullName evidence="4">Cupredoxin domain-containing protein</fullName>
    </submittedName>
</protein>
<feature type="chain" id="PRO_5039414563" evidence="2">
    <location>
        <begin position="21"/>
        <end position="147"/>
    </location>
</feature>
<evidence type="ECO:0000313" key="5">
    <source>
        <dbReference type="Proteomes" id="UP000287866"/>
    </source>
</evidence>
<keyword evidence="5" id="KW-1185">Reference proteome</keyword>
<name>A0A8T6R920_9MICO</name>
<reference evidence="4" key="1">
    <citation type="submission" date="2020-03" db="EMBL/GenBank/DDBJ databases">
        <title>Phycicoccus flavus sp. nov., a novel endophytic actinobacterium isolated from branch of Kandelia candel.</title>
        <authorList>
            <person name="Tuo L."/>
        </authorList>
    </citation>
    <scope>NUCLEOTIDE SEQUENCE</scope>
    <source>
        <strain evidence="4">CMS6Z-2</strain>
    </source>
</reference>
<comment type="caution">
    <text evidence="4">The sequence shown here is derived from an EMBL/GenBank/DDBJ whole genome shotgun (WGS) entry which is preliminary data.</text>
</comment>
<feature type="region of interest" description="Disordered" evidence="1">
    <location>
        <begin position="22"/>
        <end position="66"/>
    </location>
</feature>